<proteinExistence type="predicted"/>
<accession>A0A1E2SMS8</accession>
<sequence>MRSRLSEPPPPPLDVGVDRLRPEDDAFAPLQRIDDTDEVFLRIVASERLRVQHRATEQLAPEEALDVAVENASQRALAAGCPLLADSVDPALAGACGAEASTGEHEIRLSGDGLGEAVERVRLRIVVVHEPDVLAVDQADRRVASGSRPPILLKGENADLPAPHRPLSKPALGGVGRCIVHKDDLRATVELGEAGEGTADRRTGVIEAGHDGDGIRADVSEMRYGT</sequence>
<reference evidence="1 2" key="1">
    <citation type="submission" date="2015-11" db="EMBL/GenBank/DDBJ databases">
        <authorList>
            <person name="Zhang Y."/>
            <person name="Guo Z."/>
        </authorList>
    </citation>
    <scope>NUCLEOTIDE SEQUENCE [LARGE SCALE GENOMIC DNA]</scope>
    <source>
        <strain evidence="2">gdw1</strain>
    </source>
</reference>
<name>A0A1E2SMS8_LEIXY</name>
<dbReference type="Proteomes" id="UP000094426">
    <property type="component" value="Unassembled WGS sequence"/>
</dbReference>
<dbReference type="AlphaFoldDB" id="A0A1E2SMS8"/>
<comment type="caution">
    <text evidence="1">The sequence shown here is derived from an EMBL/GenBank/DDBJ whole genome shotgun (WGS) entry which is preliminary data.</text>
</comment>
<protein>
    <submittedName>
        <fullName evidence="1">Uncharacterized protein</fullName>
    </submittedName>
</protein>
<evidence type="ECO:0000313" key="2">
    <source>
        <dbReference type="Proteomes" id="UP000094426"/>
    </source>
</evidence>
<dbReference type="EMBL" id="LNZG01000001">
    <property type="protein sequence ID" value="ODA91146.1"/>
    <property type="molecule type" value="Genomic_DNA"/>
</dbReference>
<evidence type="ECO:0000313" key="1">
    <source>
        <dbReference type="EMBL" id="ODA91146.1"/>
    </source>
</evidence>
<organism evidence="1 2">
    <name type="scientific">Leifsonia xyli subsp. xyli</name>
    <dbReference type="NCBI Taxonomy" id="59736"/>
    <lineage>
        <taxon>Bacteria</taxon>
        <taxon>Bacillati</taxon>
        <taxon>Actinomycetota</taxon>
        <taxon>Actinomycetes</taxon>
        <taxon>Micrococcales</taxon>
        <taxon>Microbacteriaceae</taxon>
        <taxon>Leifsonia</taxon>
    </lineage>
</organism>
<gene>
    <name evidence="1" type="ORF">ATY41_00100</name>
</gene>